<sequence length="134" mass="13439">MCISPVQHGPMRVMRHERHGFAALGLLLLIVQLLLGGMAQGVMAAQGAGPGAVICTGQGTAGHSPSGAGRMGDCPCLAAACCHAGIAGDARIPLAAHPVSRDTASVDLPSSPVTTDRRPLALFARAGQSPPTIS</sequence>
<reference evidence="1" key="1">
    <citation type="journal article" date="2015" name="Nature">
        <title>Complex archaea that bridge the gap between prokaryotes and eukaryotes.</title>
        <authorList>
            <person name="Spang A."/>
            <person name="Saw J.H."/>
            <person name="Jorgensen S.L."/>
            <person name="Zaremba-Niedzwiedzka K."/>
            <person name="Martijn J."/>
            <person name="Lind A.E."/>
            <person name="van Eijk R."/>
            <person name="Schleper C."/>
            <person name="Guy L."/>
            <person name="Ettema T.J."/>
        </authorList>
    </citation>
    <scope>NUCLEOTIDE SEQUENCE</scope>
</reference>
<comment type="caution">
    <text evidence="1">The sequence shown here is derived from an EMBL/GenBank/DDBJ whole genome shotgun (WGS) entry which is preliminary data.</text>
</comment>
<proteinExistence type="predicted"/>
<gene>
    <name evidence="1" type="ORF">LCGC14_0277690</name>
</gene>
<protein>
    <recommendedName>
        <fullName evidence="2">DUF2946 domain-containing protein</fullName>
    </recommendedName>
</protein>
<dbReference type="AlphaFoldDB" id="A0A0F9TX80"/>
<name>A0A0F9TX80_9ZZZZ</name>
<dbReference type="EMBL" id="LAZR01000157">
    <property type="protein sequence ID" value="KKN85640.1"/>
    <property type="molecule type" value="Genomic_DNA"/>
</dbReference>
<evidence type="ECO:0000313" key="1">
    <source>
        <dbReference type="EMBL" id="KKN85640.1"/>
    </source>
</evidence>
<evidence type="ECO:0008006" key="2">
    <source>
        <dbReference type="Google" id="ProtNLM"/>
    </source>
</evidence>
<accession>A0A0F9TX80</accession>
<organism evidence="1">
    <name type="scientific">marine sediment metagenome</name>
    <dbReference type="NCBI Taxonomy" id="412755"/>
    <lineage>
        <taxon>unclassified sequences</taxon>
        <taxon>metagenomes</taxon>
        <taxon>ecological metagenomes</taxon>
    </lineage>
</organism>